<dbReference type="OrthoDB" id="5581632at2759"/>
<organism evidence="1 2">
    <name type="scientific">Coemansia spiralis</name>
    <dbReference type="NCBI Taxonomy" id="417178"/>
    <lineage>
        <taxon>Eukaryota</taxon>
        <taxon>Fungi</taxon>
        <taxon>Fungi incertae sedis</taxon>
        <taxon>Zoopagomycota</taxon>
        <taxon>Kickxellomycotina</taxon>
        <taxon>Kickxellomycetes</taxon>
        <taxon>Kickxellales</taxon>
        <taxon>Kickxellaceae</taxon>
        <taxon>Coemansia</taxon>
    </lineage>
</organism>
<name>A0A9W8L1D6_9FUNG</name>
<protein>
    <submittedName>
        <fullName evidence="1">Uncharacterized protein</fullName>
    </submittedName>
</protein>
<dbReference type="Proteomes" id="UP001151518">
    <property type="component" value="Unassembled WGS sequence"/>
</dbReference>
<dbReference type="AlphaFoldDB" id="A0A9W8L1D6"/>
<comment type="caution">
    <text evidence="1">The sequence shown here is derived from an EMBL/GenBank/DDBJ whole genome shotgun (WGS) entry which is preliminary data.</text>
</comment>
<dbReference type="EMBL" id="JANBTW010000001">
    <property type="protein sequence ID" value="KAJ2681102.1"/>
    <property type="molecule type" value="Genomic_DNA"/>
</dbReference>
<evidence type="ECO:0000313" key="1">
    <source>
        <dbReference type="EMBL" id="KAJ2681102.1"/>
    </source>
</evidence>
<gene>
    <name evidence="1" type="ORF">GGI25_000057</name>
</gene>
<sequence length="195" mass="19781">MVVCVSTTCYAESSYAPEAEPATVERHGCEEAAPTCAPEHTATVALPPPLTIAYKDPCHPCCANCMTYSNLHIDNDGDDAAPALAAMSAASHAAQRSFATRTGTRDLWLCGRMVRDTATGAVKPAAATITSLAAATTNPVAAVSHAATTSPVATNMSPAAATTNLAAATTNLAAAITNLAAMNMNTVVAKCAAMR</sequence>
<evidence type="ECO:0000313" key="2">
    <source>
        <dbReference type="Proteomes" id="UP001151518"/>
    </source>
</evidence>
<proteinExistence type="predicted"/>
<accession>A0A9W8L1D6</accession>
<reference evidence="1" key="1">
    <citation type="submission" date="2022-07" db="EMBL/GenBank/DDBJ databases">
        <title>Phylogenomic reconstructions and comparative analyses of Kickxellomycotina fungi.</title>
        <authorList>
            <person name="Reynolds N.K."/>
            <person name="Stajich J.E."/>
            <person name="Barry K."/>
            <person name="Grigoriev I.V."/>
            <person name="Crous P."/>
            <person name="Smith M.E."/>
        </authorList>
    </citation>
    <scope>NUCLEOTIDE SEQUENCE</scope>
    <source>
        <strain evidence="1">NRRL 3115</strain>
    </source>
</reference>